<reference evidence="2" key="1">
    <citation type="submission" date="2022-11" db="UniProtKB">
        <authorList>
            <consortium name="WormBaseParasite"/>
        </authorList>
    </citation>
    <scope>IDENTIFICATION</scope>
</reference>
<protein>
    <submittedName>
        <fullName evidence="2">Uncharacterized protein</fullName>
    </submittedName>
</protein>
<proteinExistence type="predicted"/>
<organism evidence="1 2">
    <name type="scientific">Romanomermis culicivorax</name>
    <name type="common">Nematode worm</name>
    <dbReference type="NCBI Taxonomy" id="13658"/>
    <lineage>
        <taxon>Eukaryota</taxon>
        <taxon>Metazoa</taxon>
        <taxon>Ecdysozoa</taxon>
        <taxon>Nematoda</taxon>
        <taxon>Enoplea</taxon>
        <taxon>Dorylaimia</taxon>
        <taxon>Mermithida</taxon>
        <taxon>Mermithoidea</taxon>
        <taxon>Mermithidae</taxon>
        <taxon>Romanomermis</taxon>
    </lineage>
</organism>
<name>A0A915IJK2_ROMCU</name>
<accession>A0A915IJK2</accession>
<evidence type="ECO:0000313" key="1">
    <source>
        <dbReference type="Proteomes" id="UP000887565"/>
    </source>
</evidence>
<dbReference type="WBParaSite" id="nRc.2.0.1.t13990-RA">
    <property type="protein sequence ID" value="nRc.2.0.1.t13990-RA"/>
    <property type="gene ID" value="nRc.2.0.1.g13990"/>
</dbReference>
<evidence type="ECO:0000313" key="2">
    <source>
        <dbReference type="WBParaSite" id="nRc.2.0.1.t13990-RA"/>
    </source>
</evidence>
<dbReference type="Proteomes" id="UP000887565">
    <property type="component" value="Unplaced"/>
</dbReference>
<dbReference type="AlphaFoldDB" id="A0A915IJK2"/>
<sequence length="61" mass="6293">MLLSVSGLLGLESIGNSADNLINHLDCGNVIGYSCSGSAESVQCITGFYPEILNLVGICNC</sequence>
<keyword evidence="1" id="KW-1185">Reference proteome</keyword>